<dbReference type="STRING" id="637679.GCA_001550055_01535"/>
<evidence type="ECO:0000256" key="4">
    <source>
        <dbReference type="ARBA" id="ARBA00022723"/>
    </source>
</evidence>
<evidence type="ECO:0000256" key="10">
    <source>
        <dbReference type="RuleBase" id="RU361274"/>
    </source>
</evidence>
<dbReference type="GO" id="GO:0016787">
    <property type="term" value="F:hydrolase activity"/>
    <property type="evidence" value="ECO:0007669"/>
    <property type="project" value="UniProtKB-KW"/>
</dbReference>
<keyword evidence="3" id="KW-0808">Transferase</keyword>
<dbReference type="InterPro" id="IPR003730">
    <property type="entry name" value="Cu_polyphenol_OxRdtase"/>
</dbReference>
<name>A0A1G7F0D4_9PROT</name>
<dbReference type="Pfam" id="PF02578">
    <property type="entry name" value="Cu-oxidase_4"/>
    <property type="match status" value="1"/>
</dbReference>
<proteinExistence type="inferred from homology"/>
<evidence type="ECO:0000256" key="2">
    <source>
        <dbReference type="ARBA" id="ARBA00007353"/>
    </source>
</evidence>
<dbReference type="NCBIfam" id="TIGR00726">
    <property type="entry name" value="peptidoglycan editing factor PgeF"/>
    <property type="match status" value="1"/>
</dbReference>
<dbReference type="GO" id="GO:0005507">
    <property type="term" value="F:copper ion binding"/>
    <property type="evidence" value="ECO:0007669"/>
    <property type="project" value="TreeGrafter"/>
</dbReference>
<comment type="catalytic activity">
    <reaction evidence="9">
        <text>S-methyl-5'-thioadenosine + phosphate = 5-(methylsulfanyl)-alpha-D-ribose 1-phosphate + adenine</text>
        <dbReference type="Rhea" id="RHEA:11852"/>
        <dbReference type="ChEBI" id="CHEBI:16708"/>
        <dbReference type="ChEBI" id="CHEBI:17509"/>
        <dbReference type="ChEBI" id="CHEBI:43474"/>
        <dbReference type="ChEBI" id="CHEBI:58533"/>
        <dbReference type="EC" id="2.4.2.28"/>
    </reaction>
    <physiologicalReaction direction="left-to-right" evidence="9">
        <dbReference type="Rhea" id="RHEA:11853"/>
    </physiologicalReaction>
</comment>
<comment type="catalytic activity">
    <reaction evidence="1">
        <text>inosine + phosphate = alpha-D-ribose 1-phosphate + hypoxanthine</text>
        <dbReference type="Rhea" id="RHEA:27646"/>
        <dbReference type="ChEBI" id="CHEBI:17368"/>
        <dbReference type="ChEBI" id="CHEBI:17596"/>
        <dbReference type="ChEBI" id="CHEBI:43474"/>
        <dbReference type="ChEBI" id="CHEBI:57720"/>
        <dbReference type="EC" id="2.4.2.1"/>
    </reaction>
    <physiologicalReaction direction="left-to-right" evidence="1">
        <dbReference type="Rhea" id="RHEA:27647"/>
    </physiologicalReaction>
</comment>
<dbReference type="RefSeq" id="WP_068303403.1">
    <property type="nucleotide sequence ID" value="NZ_FNAK01000009.1"/>
</dbReference>
<dbReference type="Gene3D" id="3.60.140.10">
    <property type="entry name" value="CNF1/YfiH-like putative cysteine hydrolases"/>
    <property type="match status" value="1"/>
</dbReference>
<keyword evidence="5" id="KW-0378">Hydrolase</keyword>
<keyword evidence="4" id="KW-0479">Metal-binding</keyword>
<evidence type="ECO:0000256" key="3">
    <source>
        <dbReference type="ARBA" id="ARBA00022679"/>
    </source>
</evidence>
<dbReference type="AlphaFoldDB" id="A0A1G7F0D4"/>
<comment type="catalytic activity">
    <reaction evidence="7">
        <text>adenosine + H2O + H(+) = inosine + NH4(+)</text>
        <dbReference type="Rhea" id="RHEA:24408"/>
        <dbReference type="ChEBI" id="CHEBI:15377"/>
        <dbReference type="ChEBI" id="CHEBI:15378"/>
        <dbReference type="ChEBI" id="CHEBI:16335"/>
        <dbReference type="ChEBI" id="CHEBI:17596"/>
        <dbReference type="ChEBI" id="CHEBI:28938"/>
        <dbReference type="EC" id="3.5.4.4"/>
    </reaction>
    <physiologicalReaction direction="left-to-right" evidence="7">
        <dbReference type="Rhea" id="RHEA:24409"/>
    </physiologicalReaction>
</comment>
<evidence type="ECO:0000256" key="6">
    <source>
        <dbReference type="ARBA" id="ARBA00022833"/>
    </source>
</evidence>
<organism evidence="11 12">
    <name type="scientific">Kordiimonas lacus</name>
    <dbReference type="NCBI Taxonomy" id="637679"/>
    <lineage>
        <taxon>Bacteria</taxon>
        <taxon>Pseudomonadati</taxon>
        <taxon>Pseudomonadota</taxon>
        <taxon>Alphaproteobacteria</taxon>
        <taxon>Kordiimonadales</taxon>
        <taxon>Kordiimonadaceae</taxon>
        <taxon>Kordiimonas</taxon>
    </lineage>
</organism>
<evidence type="ECO:0000256" key="9">
    <source>
        <dbReference type="ARBA" id="ARBA00049893"/>
    </source>
</evidence>
<gene>
    <name evidence="11" type="ORF">SAMN04488071_3563</name>
</gene>
<dbReference type="Proteomes" id="UP000183685">
    <property type="component" value="Unassembled WGS sequence"/>
</dbReference>
<sequence>MTDHLKCPSISAPHAFFSRAGGVSTGLYEGLNCGPGSSDDPACVLENRRIAAKHLSGSADTPVLSCYQVHGRDVVVATEDWGTDRPKADAMVTNQPGLILGILTADCTPVLFEDREAGVIGAAHAGWKGALAGVTDATVRAMEGLGARRERIRAAVGPTIHQASYEVDLDFRDRFTAEQMDFDRFFLPGKDPWHVQFDLPGFVKYRLEADDVESVWMAGLDTYTSEDHFSFRRTTHRKEADYGRQLSAIMLKP</sequence>
<dbReference type="InterPro" id="IPR011324">
    <property type="entry name" value="Cytotoxic_necrot_fac-like_cat"/>
</dbReference>
<evidence type="ECO:0000256" key="7">
    <source>
        <dbReference type="ARBA" id="ARBA00047989"/>
    </source>
</evidence>
<evidence type="ECO:0000313" key="12">
    <source>
        <dbReference type="Proteomes" id="UP000183685"/>
    </source>
</evidence>
<accession>A0A1G7F0D4</accession>
<protein>
    <recommendedName>
        <fullName evidence="10">Purine nucleoside phosphorylase</fullName>
    </recommendedName>
</protein>
<reference evidence="11 12" key="1">
    <citation type="submission" date="2016-10" db="EMBL/GenBank/DDBJ databases">
        <authorList>
            <person name="de Groot N.N."/>
        </authorList>
    </citation>
    <scope>NUCLEOTIDE SEQUENCE [LARGE SCALE GENOMIC DNA]</scope>
    <source>
        <strain evidence="11 12">CGMCC 1.9109</strain>
    </source>
</reference>
<dbReference type="EMBL" id="FNAK01000009">
    <property type="protein sequence ID" value="SDE69374.1"/>
    <property type="molecule type" value="Genomic_DNA"/>
</dbReference>
<keyword evidence="12" id="KW-1185">Reference proteome</keyword>
<dbReference type="GO" id="GO:0017061">
    <property type="term" value="F:S-methyl-5-thioadenosine phosphorylase activity"/>
    <property type="evidence" value="ECO:0007669"/>
    <property type="project" value="UniProtKB-EC"/>
</dbReference>
<evidence type="ECO:0000256" key="5">
    <source>
        <dbReference type="ARBA" id="ARBA00022801"/>
    </source>
</evidence>
<dbReference type="CDD" id="cd16833">
    <property type="entry name" value="YfiH"/>
    <property type="match status" value="1"/>
</dbReference>
<keyword evidence="6" id="KW-0862">Zinc</keyword>
<dbReference type="PANTHER" id="PTHR30616:SF2">
    <property type="entry name" value="PURINE NUCLEOSIDE PHOSPHORYLASE LACC1"/>
    <property type="match status" value="1"/>
</dbReference>
<comment type="catalytic activity">
    <reaction evidence="8">
        <text>adenosine + phosphate = alpha-D-ribose 1-phosphate + adenine</text>
        <dbReference type="Rhea" id="RHEA:27642"/>
        <dbReference type="ChEBI" id="CHEBI:16335"/>
        <dbReference type="ChEBI" id="CHEBI:16708"/>
        <dbReference type="ChEBI" id="CHEBI:43474"/>
        <dbReference type="ChEBI" id="CHEBI:57720"/>
        <dbReference type="EC" id="2.4.2.1"/>
    </reaction>
    <physiologicalReaction direction="left-to-right" evidence="8">
        <dbReference type="Rhea" id="RHEA:27643"/>
    </physiologicalReaction>
</comment>
<evidence type="ECO:0000256" key="8">
    <source>
        <dbReference type="ARBA" id="ARBA00048968"/>
    </source>
</evidence>
<dbReference type="InterPro" id="IPR038371">
    <property type="entry name" value="Cu_polyphenol_OxRdtase_sf"/>
</dbReference>
<comment type="similarity">
    <text evidence="2 10">Belongs to the purine nucleoside phosphorylase YfiH/LACC1 family.</text>
</comment>
<dbReference type="SUPFAM" id="SSF64438">
    <property type="entry name" value="CNF1/YfiH-like putative cysteine hydrolases"/>
    <property type="match status" value="1"/>
</dbReference>
<evidence type="ECO:0000256" key="1">
    <source>
        <dbReference type="ARBA" id="ARBA00000553"/>
    </source>
</evidence>
<dbReference type="PANTHER" id="PTHR30616">
    <property type="entry name" value="UNCHARACTERIZED PROTEIN YFIH"/>
    <property type="match status" value="1"/>
</dbReference>
<evidence type="ECO:0000313" key="11">
    <source>
        <dbReference type="EMBL" id="SDE69374.1"/>
    </source>
</evidence>
<dbReference type="OrthoDB" id="4279at2"/>